<protein>
    <submittedName>
        <fullName evidence="1">Uncharacterized protein</fullName>
    </submittedName>
</protein>
<evidence type="ECO:0000313" key="2">
    <source>
        <dbReference type="Proteomes" id="UP000198339"/>
    </source>
</evidence>
<gene>
    <name evidence="1" type="ORF">SAMN06295955_11592</name>
</gene>
<reference evidence="1 2" key="1">
    <citation type="submission" date="2017-06" db="EMBL/GenBank/DDBJ databases">
        <authorList>
            <person name="Kim H.J."/>
            <person name="Triplett B.A."/>
        </authorList>
    </citation>
    <scope>NUCLEOTIDE SEQUENCE [LARGE SCALE GENOMIC DNA]</scope>
    <source>
        <strain evidence="1 2">DS15</strain>
    </source>
</reference>
<sequence length="102" mass="11419">MATPTPDQRRAFAGYRNALTAAGYGTAYETASFATRKLTDAERIRLMYHLLDAVDFDDPDLRSEMEGQLAELDAMLEGALVDDAAEYDRQVRGDYVAMQGYR</sequence>
<organism evidence="1 2">
    <name type="scientific">Sphingopyxis indica</name>
    <dbReference type="NCBI Taxonomy" id="436663"/>
    <lineage>
        <taxon>Bacteria</taxon>
        <taxon>Pseudomonadati</taxon>
        <taxon>Pseudomonadota</taxon>
        <taxon>Alphaproteobacteria</taxon>
        <taxon>Sphingomonadales</taxon>
        <taxon>Sphingomonadaceae</taxon>
        <taxon>Sphingopyxis</taxon>
    </lineage>
</organism>
<dbReference type="AlphaFoldDB" id="A0A239KNW5"/>
<accession>A0A239KNW5</accession>
<dbReference type="EMBL" id="FZPA01000015">
    <property type="protein sequence ID" value="SNT20077.1"/>
    <property type="molecule type" value="Genomic_DNA"/>
</dbReference>
<dbReference type="Proteomes" id="UP000198339">
    <property type="component" value="Unassembled WGS sequence"/>
</dbReference>
<name>A0A239KNW5_9SPHN</name>
<dbReference type="RefSeq" id="WP_089217102.1">
    <property type="nucleotide sequence ID" value="NZ_FZPA01000015.1"/>
</dbReference>
<keyword evidence="2" id="KW-1185">Reference proteome</keyword>
<proteinExistence type="predicted"/>
<evidence type="ECO:0000313" key="1">
    <source>
        <dbReference type="EMBL" id="SNT20077.1"/>
    </source>
</evidence>